<evidence type="ECO:0008006" key="3">
    <source>
        <dbReference type="Google" id="ProtNLM"/>
    </source>
</evidence>
<comment type="caution">
    <text evidence="1">The sequence shown here is derived from an EMBL/GenBank/DDBJ whole genome shotgun (WGS) entry which is preliminary data.</text>
</comment>
<evidence type="ECO:0000313" key="2">
    <source>
        <dbReference type="Proteomes" id="UP000294192"/>
    </source>
</evidence>
<name>A0A4R0XL93_9MOLU</name>
<proteinExistence type="predicted"/>
<sequence>MSNDDLNFVQKIINQASEKYKNVYIWIQTRAEKETFVKRVKFKENVSIIDQNLHSFFEVASKNNTFYIGSRLHASIFNLYNNNPSVTIKIDQRAGGINKAFNIPIIDYSIDLDLNDIEERIQDTINISDAKIKESKEIFINN</sequence>
<protein>
    <recommendedName>
        <fullName evidence="3">Polysaccharide pyruvyl transferase domain-containing protein</fullName>
    </recommendedName>
</protein>
<accession>A0A4R0XL93</accession>
<evidence type="ECO:0000313" key="1">
    <source>
        <dbReference type="EMBL" id="TCG11413.1"/>
    </source>
</evidence>
<organism evidence="1 2">
    <name type="scientific">Mycoplasma marinum</name>
    <dbReference type="NCBI Taxonomy" id="1937190"/>
    <lineage>
        <taxon>Bacteria</taxon>
        <taxon>Bacillati</taxon>
        <taxon>Mycoplasmatota</taxon>
        <taxon>Mollicutes</taxon>
        <taxon>Mycoplasmataceae</taxon>
        <taxon>Mycoplasma</taxon>
    </lineage>
</organism>
<dbReference type="EMBL" id="PSZO01000007">
    <property type="protein sequence ID" value="TCG11413.1"/>
    <property type="molecule type" value="Genomic_DNA"/>
</dbReference>
<gene>
    <name evidence="1" type="ORF">C4B24_01940</name>
</gene>
<reference evidence="1 2" key="1">
    <citation type="submission" date="2018-02" db="EMBL/GenBank/DDBJ databases">
        <title>Mycoplasma marinum and Mycoplasma todarodis sp. nov., moderately halophilic and psychrotolerant mycoplasmas isolated from cephalopods.</title>
        <authorList>
            <person name="Viver T."/>
        </authorList>
    </citation>
    <scope>NUCLEOTIDE SEQUENCE [LARGE SCALE GENOMIC DNA]</scope>
    <source>
        <strain evidence="1 2">PE</strain>
    </source>
</reference>
<keyword evidence="2" id="KW-1185">Reference proteome</keyword>
<dbReference type="Proteomes" id="UP000294192">
    <property type="component" value="Unassembled WGS sequence"/>
</dbReference>
<dbReference type="AlphaFoldDB" id="A0A4R0XL93"/>